<keyword evidence="4 14" id="KW-1134">Transmembrane beta strand</keyword>
<dbReference type="Pfam" id="PF07715">
    <property type="entry name" value="Plug"/>
    <property type="match status" value="1"/>
</dbReference>
<evidence type="ECO:0000256" key="14">
    <source>
        <dbReference type="PROSITE-ProRule" id="PRU01360"/>
    </source>
</evidence>
<dbReference type="OrthoDB" id="9760333at2"/>
<organism evidence="19 20">
    <name type="scientific">Novosphingobium guangzhouense</name>
    <dbReference type="NCBI Taxonomy" id="1850347"/>
    <lineage>
        <taxon>Bacteria</taxon>
        <taxon>Pseudomonadati</taxon>
        <taxon>Pseudomonadota</taxon>
        <taxon>Alphaproteobacteria</taxon>
        <taxon>Sphingomonadales</taxon>
        <taxon>Sphingomonadaceae</taxon>
        <taxon>Novosphingobium</taxon>
    </lineage>
</organism>
<dbReference type="RefSeq" id="WP_103098970.1">
    <property type="nucleotide sequence ID" value="NZ_LYMM01000084.1"/>
</dbReference>
<evidence type="ECO:0000256" key="7">
    <source>
        <dbReference type="ARBA" id="ARBA00022729"/>
    </source>
</evidence>
<dbReference type="InterPro" id="IPR000531">
    <property type="entry name" value="Beta-barrel_TonB"/>
</dbReference>
<comment type="subcellular location">
    <subcellularLocation>
        <location evidence="1 14">Cell outer membrane</location>
        <topology evidence="1 14">Multi-pass membrane protein</topology>
    </subcellularLocation>
</comment>
<dbReference type="FunFam" id="2.170.130.10:FF:000001">
    <property type="entry name" value="Catecholate siderophore TonB-dependent receptor"/>
    <property type="match status" value="1"/>
</dbReference>
<evidence type="ECO:0000256" key="15">
    <source>
        <dbReference type="RuleBase" id="RU003357"/>
    </source>
</evidence>
<proteinExistence type="inferred from homology"/>
<dbReference type="PANTHER" id="PTHR32552">
    <property type="entry name" value="FERRICHROME IRON RECEPTOR-RELATED"/>
    <property type="match status" value="1"/>
</dbReference>
<dbReference type="CDD" id="cd01347">
    <property type="entry name" value="ligand_gated_channel"/>
    <property type="match status" value="1"/>
</dbReference>
<evidence type="ECO:0000256" key="9">
    <source>
        <dbReference type="ARBA" id="ARBA00023065"/>
    </source>
</evidence>
<dbReference type="InterPro" id="IPR037066">
    <property type="entry name" value="Plug_dom_sf"/>
</dbReference>
<keyword evidence="12 19" id="KW-0675">Receptor</keyword>
<feature type="signal peptide" evidence="16">
    <location>
        <begin position="1"/>
        <end position="21"/>
    </location>
</feature>
<gene>
    <name evidence="19" type="ORF">A8V01_09980</name>
</gene>
<evidence type="ECO:0000256" key="4">
    <source>
        <dbReference type="ARBA" id="ARBA00022452"/>
    </source>
</evidence>
<sequence length="741" mass="80191">MTRICLLSATLLAGTSGIAHAQAADDVEASSRVIVVTATGQSSATSTTKTSTPIIESPQSISVVSREEMDLRASPTISDALAYTAGVQAAPSGLDSRVDEVTVRGFAAGGFSSNNNFVDGIRLPTGGQWTRTSFDTFAIQQVEVLKGPSGTLYGQSAPGGMVNIVTKRPTEQFHAEMMLQAVGITDLGKWNTQGSVDVGGPVTSALSARVVGLARYGDTQVDNVRNSRYYISPSLTWRPDDRTTWTLLGQYQRDEGGATFQYLPAAGALRKSNGQYIKLGDNLGEPDWNTYDRNQYLAASFFEHKFGDAITVRNNTRYTHLDSLYKVVVLTGNTYGTETGLTPCSSSITGCINGATIGRRAVQGNGKSDGISTDTQVEVHFATGPVKHVVLGGFDYFHTKWEHYRYYTATLPLLDIFDPQPRGASTIAASLVPQTFVQTVSTQAGLYLQDQISLDRLRVTISGRQDWYKDDQYNPRTATGFVSKSDAFTWRAGAVYLFDNGLAPYFSYAESFQPQVSDPATNLTGAVFKPTTGQQFEGGLRYQHKGIYLTLGAYQITQQNITTSSSTEELAAYPGHSCDDANCLVQTGEVRIRGIEFEAKASLPWNMAVVGSVTRSDSEITQTNTAAQLGKKLAAVPDWMASVFVSQKLENGLSFGGGARYTGKSFGDNTNAANLAIPDYTLFDLFARYDLGKLSPTLDGASFSLNARNVANKRYVATCIALSACYYGEGRTLTARLQFRW</sequence>
<evidence type="ECO:0000256" key="16">
    <source>
        <dbReference type="SAM" id="SignalP"/>
    </source>
</evidence>
<keyword evidence="9" id="KW-0406">Ion transport</keyword>
<evidence type="ECO:0000256" key="5">
    <source>
        <dbReference type="ARBA" id="ARBA00022496"/>
    </source>
</evidence>
<evidence type="ECO:0000256" key="12">
    <source>
        <dbReference type="ARBA" id="ARBA00023170"/>
    </source>
</evidence>
<feature type="domain" description="TonB-dependent receptor-like beta-barrel" evidence="17">
    <location>
        <begin position="236"/>
        <end position="710"/>
    </location>
</feature>
<feature type="domain" description="TonB-dependent receptor plug" evidence="18">
    <location>
        <begin position="55"/>
        <end position="160"/>
    </location>
</feature>
<keyword evidence="7 16" id="KW-0732">Signal</keyword>
<evidence type="ECO:0000256" key="3">
    <source>
        <dbReference type="ARBA" id="ARBA00022448"/>
    </source>
</evidence>
<keyword evidence="3 14" id="KW-0813">Transport</keyword>
<dbReference type="Gene3D" id="2.170.130.10">
    <property type="entry name" value="TonB-dependent receptor, plug domain"/>
    <property type="match status" value="1"/>
</dbReference>
<keyword evidence="10 15" id="KW-0798">TonB box</keyword>
<dbReference type="GO" id="GO:0038023">
    <property type="term" value="F:signaling receptor activity"/>
    <property type="evidence" value="ECO:0007669"/>
    <property type="project" value="InterPro"/>
</dbReference>
<keyword evidence="8" id="KW-0408">Iron</keyword>
<reference evidence="19 20" key="1">
    <citation type="submission" date="2016-05" db="EMBL/GenBank/DDBJ databases">
        <title>Complete genome sequence of Novosphingobium guangzhouense SA925(T).</title>
        <authorList>
            <person name="Sha S."/>
        </authorList>
    </citation>
    <scope>NUCLEOTIDE SEQUENCE [LARGE SCALE GENOMIC DNA]</scope>
    <source>
        <strain evidence="19 20">SA925</strain>
    </source>
</reference>
<dbReference type="PROSITE" id="PS52016">
    <property type="entry name" value="TONB_DEPENDENT_REC_3"/>
    <property type="match status" value="1"/>
</dbReference>
<dbReference type="InterPro" id="IPR039426">
    <property type="entry name" value="TonB-dep_rcpt-like"/>
</dbReference>
<accession>A0A2K2FTT1</accession>
<comment type="similarity">
    <text evidence="2 14 15">Belongs to the TonB-dependent receptor family.</text>
</comment>
<evidence type="ECO:0000256" key="8">
    <source>
        <dbReference type="ARBA" id="ARBA00023004"/>
    </source>
</evidence>
<keyword evidence="11 14" id="KW-0472">Membrane</keyword>
<dbReference type="InterPro" id="IPR010105">
    <property type="entry name" value="TonB_sidphr_rcpt"/>
</dbReference>
<dbReference type="InterPro" id="IPR012910">
    <property type="entry name" value="Plug_dom"/>
</dbReference>
<dbReference type="AlphaFoldDB" id="A0A2K2FTT1"/>
<keyword evidence="20" id="KW-1185">Reference proteome</keyword>
<feature type="chain" id="PRO_5014350460" evidence="16">
    <location>
        <begin position="22"/>
        <end position="741"/>
    </location>
</feature>
<dbReference type="GO" id="GO:0015891">
    <property type="term" value="P:siderophore transport"/>
    <property type="evidence" value="ECO:0007669"/>
    <property type="project" value="InterPro"/>
</dbReference>
<name>A0A2K2FTT1_9SPHN</name>
<keyword evidence="13 14" id="KW-0998">Cell outer membrane</keyword>
<evidence type="ECO:0000256" key="13">
    <source>
        <dbReference type="ARBA" id="ARBA00023237"/>
    </source>
</evidence>
<comment type="caution">
    <text evidence="19">The sequence shown here is derived from an EMBL/GenBank/DDBJ whole genome shotgun (WGS) entry which is preliminary data.</text>
</comment>
<evidence type="ECO:0000256" key="11">
    <source>
        <dbReference type="ARBA" id="ARBA00023136"/>
    </source>
</evidence>
<dbReference type="GO" id="GO:0009279">
    <property type="term" value="C:cell outer membrane"/>
    <property type="evidence" value="ECO:0007669"/>
    <property type="project" value="UniProtKB-SubCell"/>
</dbReference>
<dbReference type="PANTHER" id="PTHR32552:SF68">
    <property type="entry name" value="FERRICHROME OUTER MEMBRANE TRANSPORTER_PHAGE RECEPTOR"/>
    <property type="match status" value="1"/>
</dbReference>
<evidence type="ECO:0000259" key="18">
    <source>
        <dbReference type="Pfam" id="PF07715"/>
    </source>
</evidence>
<evidence type="ECO:0000259" key="17">
    <source>
        <dbReference type="Pfam" id="PF00593"/>
    </source>
</evidence>
<evidence type="ECO:0000256" key="1">
    <source>
        <dbReference type="ARBA" id="ARBA00004571"/>
    </source>
</evidence>
<evidence type="ECO:0000256" key="10">
    <source>
        <dbReference type="ARBA" id="ARBA00023077"/>
    </source>
</evidence>
<protein>
    <submittedName>
        <fullName evidence="19">TonB-dependent receptor</fullName>
    </submittedName>
</protein>
<dbReference type="InterPro" id="IPR036942">
    <property type="entry name" value="Beta-barrel_TonB_sf"/>
</dbReference>
<dbReference type="NCBIfam" id="TIGR01783">
    <property type="entry name" value="TonB-siderophor"/>
    <property type="match status" value="1"/>
</dbReference>
<evidence type="ECO:0000313" key="20">
    <source>
        <dbReference type="Proteomes" id="UP000236327"/>
    </source>
</evidence>
<dbReference type="SUPFAM" id="SSF56935">
    <property type="entry name" value="Porins"/>
    <property type="match status" value="1"/>
</dbReference>
<keyword evidence="5" id="KW-0410">Iron transport</keyword>
<evidence type="ECO:0000256" key="2">
    <source>
        <dbReference type="ARBA" id="ARBA00009810"/>
    </source>
</evidence>
<dbReference type="EMBL" id="LYMM01000084">
    <property type="protein sequence ID" value="PNU02192.1"/>
    <property type="molecule type" value="Genomic_DNA"/>
</dbReference>
<evidence type="ECO:0000256" key="6">
    <source>
        <dbReference type="ARBA" id="ARBA00022692"/>
    </source>
</evidence>
<dbReference type="Pfam" id="PF00593">
    <property type="entry name" value="TonB_dep_Rec_b-barrel"/>
    <property type="match status" value="1"/>
</dbReference>
<keyword evidence="6 14" id="KW-0812">Transmembrane</keyword>
<dbReference type="Gene3D" id="2.40.170.20">
    <property type="entry name" value="TonB-dependent receptor, beta-barrel domain"/>
    <property type="match status" value="1"/>
</dbReference>
<dbReference type="Proteomes" id="UP000236327">
    <property type="component" value="Unassembled WGS sequence"/>
</dbReference>
<evidence type="ECO:0000313" key="19">
    <source>
        <dbReference type="EMBL" id="PNU02192.1"/>
    </source>
</evidence>
<dbReference type="GO" id="GO:0015344">
    <property type="term" value="F:siderophore uptake transmembrane transporter activity"/>
    <property type="evidence" value="ECO:0007669"/>
    <property type="project" value="TreeGrafter"/>
</dbReference>